<name>A0A8T1DRU1_9STRA</name>
<gene>
    <name evidence="2" type="ORF">PC117_g9843</name>
</gene>
<sequence>MPHFEIRLVELAPQEDMTELSFSSMWRNLRARADGATSSDGAIDHDQVMNCFDALEPPIKRPKKHAGPKSSVSSPLAVGNPNVATDMSLSSPPVPTRALQLPRAAPCETSTAGATDEGAFLEPGDDEDFCIGDDVGDDETCDDKSVADENDEEIDSDSEAKVVTPDPISEEPNTDEATYSSSQDISKADLRLHTLKGCDAHMEDSIEMSSYQQLN</sequence>
<comment type="caution">
    <text evidence="2">The sequence shown here is derived from an EMBL/GenBank/DDBJ whole genome shotgun (WGS) entry which is preliminary data.</text>
</comment>
<reference evidence="2" key="1">
    <citation type="submission" date="2018-10" db="EMBL/GenBank/DDBJ databases">
        <title>Effector identification in a new, highly contiguous assembly of the strawberry crown rot pathogen Phytophthora cactorum.</title>
        <authorList>
            <person name="Armitage A.D."/>
            <person name="Nellist C.F."/>
            <person name="Bates H."/>
            <person name="Vickerstaff R.J."/>
            <person name="Harrison R.J."/>
        </authorList>
    </citation>
    <scope>NUCLEOTIDE SEQUENCE</scope>
    <source>
        <strain evidence="2">4040</strain>
    </source>
</reference>
<feature type="region of interest" description="Disordered" evidence="1">
    <location>
        <begin position="59"/>
        <end position="185"/>
    </location>
</feature>
<feature type="compositionally biased region" description="Acidic residues" evidence="1">
    <location>
        <begin position="123"/>
        <end position="141"/>
    </location>
</feature>
<proteinExistence type="predicted"/>
<accession>A0A8T1DRU1</accession>
<dbReference type="VEuPathDB" id="FungiDB:PC110_g1324"/>
<feature type="compositionally biased region" description="Polar residues" evidence="1">
    <location>
        <begin position="82"/>
        <end position="91"/>
    </location>
</feature>
<feature type="compositionally biased region" description="Polar residues" evidence="1">
    <location>
        <begin position="175"/>
        <end position="185"/>
    </location>
</feature>
<protein>
    <submittedName>
        <fullName evidence="2">Uncharacterized protein</fullName>
    </submittedName>
</protein>
<evidence type="ECO:0000256" key="1">
    <source>
        <dbReference type="SAM" id="MobiDB-lite"/>
    </source>
</evidence>
<evidence type="ECO:0000313" key="3">
    <source>
        <dbReference type="Proteomes" id="UP000736787"/>
    </source>
</evidence>
<dbReference type="AlphaFoldDB" id="A0A8T1DRU1"/>
<evidence type="ECO:0000313" key="2">
    <source>
        <dbReference type="EMBL" id="KAG2942281.1"/>
    </source>
</evidence>
<organism evidence="2 3">
    <name type="scientific">Phytophthora cactorum</name>
    <dbReference type="NCBI Taxonomy" id="29920"/>
    <lineage>
        <taxon>Eukaryota</taxon>
        <taxon>Sar</taxon>
        <taxon>Stramenopiles</taxon>
        <taxon>Oomycota</taxon>
        <taxon>Peronosporomycetes</taxon>
        <taxon>Peronosporales</taxon>
        <taxon>Peronosporaceae</taxon>
        <taxon>Phytophthora</taxon>
    </lineage>
</organism>
<dbReference type="EMBL" id="RCMK01000231">
    <property type="protein sequence ID" value="KAG2942281.1"/>
    <property type="molecule type" value="Genomic_DNA"/>
</dbReference>
<dbReference type="Proteomes" id="UP000736787">
    <property type="component" value="Unassembled WGS sequence"/>
</dbReference>
<feature type="compositionally biased region" description="Acidic residues" evidence="1">
    <location>
        <begin position="148"/>
        <end position="157"/>
    </location>
</feature>